<keyword evidence="1" id="KW-0472">Membrane</keyword>
<evidence type="ECO:0000256" key="1">
    <source>
        <dbReference type="SAM" id="Phobius"/>
    </source>
</evidence>
<sequence length="363" mass="42048">MDTLTHMLIGAGTAQLIPSAVDKEAQTPGWQQKAMLGALAAILPDIDYLLFPLDPLEFLAYWHRAHSHSIFLAPLWAYLLTLALQQYFKRNNIWSGQGLLLFWISLSAILSHIISDSLTVYGTRWFSPLLDVKISWDLLFVIDIYFTATIVAALVLLIRWRDKTYRAYVCLIPFAYLALVLIIKSTVYHRLPVSENNATNNRITVPSQAGILVPQPFSPLYWQLIKPDGPGFKQAYLKLADDIIGNKLSKLSGSGLDYLSYQLPREISWRRYPIMPDNPDWQADAEAVWQNKEFTAFRDFTRYPVFYAYNSRSEKTCVWFSDLRYHWPGMLPTFRFGMCKKTAGTWQVHRMKYFSRDQLQRLR</sequence>
<keyword evidence="3" id="KW-1185">Reference proteome</keyword>
<proteinExistence type="predicted"/>
<reference evidence="2 3" key="2">
    <citation type="journal article" date="2022" name="Mar. Drugs">
        <title>Bioassay-Guided Fractionation Leads to the Detection of Cholic Acid Generated by the Rare Thalassomonas sp.</title>
        <authorList>
            <person name="Pheiffer F."/>
            <person name="Schneider Y.K."/>
            <person name="Hansen E.H."/>
            <person name="Andersen J.H."/>
            <person name="Isaksson J."/>
            <person name="Busche T."/>
            <person name="R C."/>
            <person name="Kalinowski J."/>
            <person name="Zyl L.V."/>
            <person name="Trindade M."/>
        </authorList>
    </citation>
    <scope>NUCLEOTIDE SEQUENCE [LARGE SCALE GENOMIC DNA]</scope>
    <source>
        <strain evidence="2 3">A5K-106</strain>
    </source>
</reference>
<dbReference type="RefSeq" id="WP_044833917.1">
    <property type="nucleotide sequence ID" value="NZ_CP059735.1"/>
</dbReference>
<reference evidence="2 3" key="1">
    <citation type="journal article" date="2015" name="Genome Announc.">
        <title>Draft Genome Sequences of Marine Isolates of Thalassomonas viridans and Thalassomonas actiniarum.</title>
        <authorList>
            <person name="Olonade I."/>
            <person name="van Zyl L.J."/>
            <person name="Trindade M."/>
        </authorList>
    </citation>
    <scope>NUCLEOTIDE SEQUENCE [LARGE SCALE GENOMIC DNA]</scope>
    <source>
        <strain evidence="2 3">A5K-106</strain>
    </source>
</reference>
<name>A0AAE9YPJ6_9GAMM</name>
<feature type="transmembrane region" description="Helical" evidence="1">
    <location>
        <begin position="165"/>
        <end position="183"/>
    </location>
</feature>
<dbReference type="EMBL" id="CP059735">
    <property type="protein sequence ID" value="WDD97181.1"/>
    <property type="molecule type" value="Genomic_DNA"/>
</dbReference>
<dbReference type="PANTHER" id="PTHR40031">
    <property type="entry name" value="HYPOTHETICAL MEMBRANE SPANNING PROTEIN"/>
    <property type="match status" value="1"/>
</dbReference>
<accession>A0AAE9YPJ6</accession>
<dbReference type="InterPro" id="IPR007404">
    <property type="entry name" value="YdjM-like"/>
</dbReference>
<dbReference type="PANTHER" id="PTHR40031:SF1">
    <property type="entry name" value="MEMBRANE-BOUND METAL-DEPENDENT HYDROLASE"/>
    <property type="match status" value="1"/>
</dbReference>
<evidence type="ECO:0000313" key="3">
    <source>
        <dbReference type="Proteomes" id="UP000032568"/>
    </source>
</evidence>
<dbReference type="AlphaFoldDB" id="A0AAE9YPJ6"/>
<keyword evidence="1" id="KW-0812">Transmembrane</keyword>
<gene>
    <name evidence="2" type="ORF">SG35_017750</name>
</gene>
<dbReference type="KEGG" id="tact:SG35_017750"/>
<evidence type="ECO:0000313" key="2">
    <source>
        <dbReference type="EMBL" id="WDD97181.1"/>
    </source>
</evidence>
<dbReference type="InterPro" id="IPR053170">
    <property type="entry name" value="Transcription_regulator"/>
</dbReference>
<dbReference type="Proteomes" id="UP000032568">
    <property type="component" value="Chromosome"/>
</dbReference>
<organism evidence="2 3">
    <name type="scientific">Thalassomonas actiniarum</name>
    <dbReference type="NCBI Taxonomy" id="485447"/>
    <lineage>
        <taxon>Bacteria</taxon>
        <taxon>Pseudomonadati</taxon>
        <taxon>Pseudomonadota</taxon>
        <taxon>Gammaproteobacteria</taxon>
        <taxon>Alteromonadales</taxon>
        <taxon>Colwelliaceae</taxon>
        <taxon>Thalassomonas</taxon>
    </lineage>
</organism>
<keyword evidence="2" id="KW-0378">Hydrolase</keyword>
<feature type="transmembrane region" description="Helical" evidence="1">
    <location>
        <begin position="134"/>
        <end position="158"/>
    </location>
</feature>
<dbReference type="Pfam" id="PF04307">
    <property type="entry name" value="YdjM"/>
    <property type="match status" value="1"/>
</dbReference>
<protein>
    <submittedName>
        <fullName evidence="2">Metal-dependent hydrolase</fullName>
    </submittedName>
</protein>
<keyword evidence="1" id="KW-1133">Transmembrane helix</keyword>
<feature type="transmembrane region" description="Helical" evidence="1">
    <location>
        <begin position="96"/>
        <end position="114"/>
    </location>
</feature>
<dbReference type="GO" id="GO:0016787">
    <property type="term" value="F:hydrolase activity"/>
    <property type="evidence" value="ECO:0007669"/>
    <property type="project" value="UniProtKB-KW"/>
</dbReference>